<proteinExistence type="predicted"/>
<dbReference type="Proteomes" id="UP000181951">
    <property type="component" value="Unassembled WGS sequence"/>
</dbReference>
<dbReference type="AlphaFoldDB" id="A0A1H8KWR8"/>
<feature type="transmembrane region" description="Helical" evidence="1">
    <location>
        <begin position="85"/>
        <end position="106"/>
    </location>
</feature>
<keyword evidence="3" id="KW-1185">Reference proteome</keyword>
<dbReference type="RefSeq" id="WP_069465145.1">
    <property type="nucleotide sequence ID" value="NZ_FODD01000014.1"/>
</dbReference>
<evidence type="ECO:0000313" key="3">
    <source>
        <dbReference type="Proteomes" id="UP000181951"/>
    </source>
</evidence>
<dbReference type="InterPro" id="IPR013901">
    <property type="entry name" value="Anthrone_oxy"/>
</dbReference>
<evidence type="ECO:0000256" key="1">
    <source>
        <dbReference type="SAM" id="Phobius"/>
    </source>
</evidence>
<dbReference type="STRING" id="310780.SAMN05216267_101461"/>
<dbReference type="Pfam" id="PF08592">
    <property type="entry name" value="Anthrone_oxy"/>
    <property type="match status" value="1"/>
</dbReference>
<reference evidence="2 3" key="1">
    <citation type="submission" date="2016-10" db="EMBL/GenBank/DDBJ databases">
        <authorList>
            <person name="de Groot N.N."/>
        </authorList>
    </citation>
    <scope>NUCLEOTIDE SEQUENCE [LARGE SCALE GENOMIC DNA]</scope>
    <source>
        <strain evidence="2 3">CGMCC 4.2026</strain>
    </source>
</reference>
<keyword evidence="1" id="KW-0472">Membrane</keyword>
<keyword evidence="1" id="KW-0812">Transmembrane</keyword>
<protein>
    <submittedName>
        <fullName evidence="2">Uncharacterized membrane protein</fullName>
    </submittedName>
</protein>
<organism evidence="2 3">
    <name type="scientific">Actinacidiphila rubida</name>
    <dbReference type="NCBI Taxonomy" id="310780"/>
    <lineage>
        <taxon>Bacteria</taxon>
        <taxon>Bacillati</taxon>
        <taxon>Actinomycetota</taxon>
        <taxon>Actinomycetes</taxon>
        <taxon>Kitasatosporales</taxon>
        <taxon>Streptomycetaceae</taxon>
        <taxon>Actinacidiphila</taxon>
    </lineage>
</organism>
<accession>A0A1H8KWR8</accession>
<evidence type="ECO:0000313" key="2">
    <source>
        <dbReference type="EMBL" id="SEN96848.1"/>
    </source>
</evidence>
<dbReference type="EMBL" id="FODD01000014">
    <property type="protein sequence ID" value="SEN96848.1"/>
    <property type="molecule type" value="Genomic_DNA"/>
</dbReference>
<sequence>MNGDIRSIVLLAATLTTGLMAGLYFAFSVAVMPGLARAGDRTFVETMQRVNVAILNGWFSVAFGGALVLGVVSIALNWRGDGRPALPWIIAGVVLYAASLVITMGLNVPLNNQLAHAGDPARIHDLAAVRERFETTWVHWTVARTLTSTAALGCLAWAMRSVARASGRG</sequence>
<name>A0A1H8KWR8_9ACTN</name>
<gene>
    <name evidence="2" type="ORF">SAMN05216267_101461</name>
</gene>
<keyword evidence="1" id="KW-1133">Transmembrane helix</keyword>
<feature type="transmembrane region" description="Helical" evidence="1">
    <location>
        <begin position="54"/>
        <end position="78"/>
    </location>
</feature>